<protein>
    <recommendedName>
        <fullName evidence="3">EIF3k</fullName>
    </recommendedName>
</protein>
<dbReference type="PANTHER" id="PTHR13022:SF0">
    <property type="entry name" value="EUKARYOTIC TRANSLATION INITIATION FACTOR 3 SUBUNIT K"/>
    <property type="match status" value="1"/>
</dbReference>
<dbReference type="EMBL" id="JALLPJ020000108">
    <property type="protein sequence ID" value="KAL3802165.1"/>
    <property type="molecule type" value="Genomic_DNA"/>
</dbReference>
<accession>A0ABD3QP56</accession>
<reference evidence="1 2" key="1">
    <citation type="submission" date="2024-10" db="EMBL/GenBank/DDBJ databases">
        <title>Updated reference genomes for cyclostephanoid diatoms.</title>
        <authorList>
            <person name="Roberts W.R."/>
            <person name="Alverson A.J."/>
        </authorList>
    </citation>
    <scope>NUCLEOTIDE SEQUENCE [LARGE SCALE GENOMIC DNA]</scope>
    <source>
        <strain evidence="1 2">AJA010-31</strain>
    </source>
</reference>
<dbReference type="Gene3D" id="1.25.40.250">
    <property type="entry name" value="ARM repeat, domain 1"/>
    <property type="match status" value="1"/>
</dbReference>
<dbReference type="SUPFAM" id="SSF48371">
    <property type="entry name" value="ARM repeat"/>
    <property type="match status" value="1"/>
</dbReference>
<evidence type="ECO:0000313" key="2">
    <source>
        <dbReference type="Proteomes" id="UP001530400"/>
    </source>
</evidence>
<comment type="caution">
    <text evidence="1">The sequence shown here is derived from an EMBL/GenBank/DDBJ whole genome shotgun (WGS) entry which is preliminary data.</text>
</comment>
<keyword evidence="2" id="KW-1185">Reference proteome</keyword>
<dbReference type="PANTHER" id="PTHR13022">
    <property type="entry name" value="EUKARYOTIC TRANSLATION INITIATION FACTOR 3 SUBUNIT 11"/>
    <property type="match status" value="1"/>
</dbReference>
<dbReference type="InterPro" id="IPR009374">
    <property type="entry name" value="eIF3k"/>
</dbReference>
<gene>
    <name evidence="1" type="ORF">ACHAWO_007805</name>
</gene>
<dbReference type="InterPro" id="IPR016024">
    <property type="entry name" value="ARM-type_fold"/>
</dbReference>
<dbReference type="AlphaFoldDB" id="A0ABD3QP56"/>
<dbReference type="InterPro" id="IPR016020">
    <property type="entry name" value="Transl_init_fac_sub12_N_euk"/>
</dbReference>
<evidence type="ECO:0008006" key="3">
    <source>
        <dbReference type="Google" id="ProtNLM"/>
    </source>
</evidence>
<proteinExistence type="predicted"/>
<evidence type="ECO:0000313" key="1">
    <source>
        <dbReference type="EMBL" id="KAL3802165.1"/>
    </source>
</evidence>
<dbReference type="Proteomes" id="UP001530400">
    <property type="component" value="Unassembled WGS sequence"/>
</dbReference>
<organism evidence="1 2">
    <name type="scientific">Cyclotella atomus</name>
    <dbReference type="NCBI Taxonomy" id="382360"/>
    <lineage>
        <taxon>Eukaryota</taxon>
        <taxon>Sar</taxon>
        <taxon>Stramenopiles</taxon>
        <taxon>Ochrophyta</taxon>
        <taxon>Bacillariophyta</taxon>
        <taxon>Coscinodiscophyceae</taxon>
        <taxon>Thalassiosirophycidae</taxon>
        <taxon>Stephanodiscales</taxon>
        <taxon>Stephanodiscaceae</taxon>
        <taxon>Cyclotella</taxon>
    </lineage>
</organism>
<name>A0ABD3QP56_9STRA</name>
<sequence>MTTHTEIQSLLQTSAYNPAIIPQLESYVRAQLSSASTSLSSPSDAQYSFEANRTLVKLYQFFPEREDEGVVAMCVFLALMNWPEVEVGCLQCLVGEGVMGAEPCATLVRCSELLESCRFSSFWPEFRKLGIPEYGSTPNSTVSEDRKLLANAVNGSKCSNTLRENMLKMLGKVYKSAPLKNVLEALDLKDEASLTAFASKIMIGSSAGEENETCIVEKVENGYVVFASCVENSKRAGSAYKEGVGYGDIARMMQESKIRGQ</sequence>